<organism evidence="1 2">
    <name type="scientific">Funneliformis caledonium</name>
    <dbReference type="NCBI Taxonomy" id="1117310"/>
    <lineage>
        <taxon>Eukaryota</taxon>
        <taxon>Fungi</taxon>
        <taxon>Fungi incertae sedis</taxon>
        <taxon>Mucoromycota</taxon>
        <taxon>Glomeromycotina</taxon>
        <taxon>Glomeromycetes</taxon>
        <taxon>Glomerales</taxon>
        <taxon>Glomeraceae</taxon>
        <taxon>Funneliformis</taxon>
    </lineage>
</organism>
<sequence>MSNQWISSLRMEWMLDEEEIINLVFGTSITSLNWKDGQKLCAIRQVNDNYLLSQNQFENVIPKLEPWKFRNCSEMNA</sequence>
<evidence type="ECO:0000313" key="1">
    <source>
        <dbReference type="EMBL" id="CAG8631287.1"/>
    </source>
</evidence>
<evidence type="ECO:0000313" key="2">
    <source>
        <dbReference type="Proteomes" id="UP000789570"/>
    </source>
</evidence>
<reference evidence="1" key="1">
    <citation type="submission" date="2021-06" db="EMBL/GenBank/DDBJ databases">
        <authorList>
            <person name="Kallberg Y."/>
            <person name="Tangrot J."/>
            <person name="Rosling A."/>
        </authorList>
    </citation>
    <scope>NUCLEOTIDE SEQUENCE</scope>
    <source>
        <strain evidence="1">UK204</strain>
    </source>
</reference>
<dbReference type="EMBL" id="CAJVPQ010003555">
    <property type="protein sequence ID" value="CAG8631287.1"/>
    <property type="molecule type" value="Genomic_DNA"/>
</dbReference>
<dbReference type="Proteomes" id="UP000789570">
    <property type="component" value="Unassembled WGS sequence"/>
</dbReference>
<dbReference type="AlphaFoldDB" id="A0A9N9D8Z2"/>
<protein>
    <submittedName>
        <fullName evidence="1">5994_t:CDS:1</fullName>
    </submittedName>
</protein>
<name>A0A9N9D8Z2_9GLOM</name>
<keyword evidence="2" id="KW-1185">Reference proteome</keyword>
<accession>A0A9N9D8Z2</accession>
<proteinExistence type="predicted"/>
<comment type="caution">
    <text evidence="1">The sequence shown here is derived from an EMBL/GenBank/DDBJ whole genome shotgun (WGS) entry which is preliminary data.</text>
</comment>
<gene>
    <name evidence="1" type="ORF">FCALED_LOCUS10082</name>
</gene>